<keyword evidence="3 6" id="KW-0813">Transport</keyword>
<dbReference type="GO" id="GO:0007155">
    <property type="term" value="P:cell adhesion"/>
    <property type="evidence" value="ECO:0007669"/>
    <property type="project" value="InterPro"/>
</dbReference>
<dbReference type="GO" id="GO:0030313">
    <property type="term" value="C:cell envelope"/>
    <property type="evidence" value="ECO:0007669"/>
    <property type="project" value="UniProtKB-SubCell"/>
</dbReference>
<evidence type="ECO:0000256" key="6">
    <source>
        <dbReference type="RuleBase" id="RU003512"/>
    </source>
</evidence>
<dbReference type="InterPro" id="IPR006129">
    <property type="entry name" value="AdhesinB"/>
</dbReference>
<evidence type="ECO:0000256" key="2">
    <source>
        <dbReference type="ARBA" id="ARBA00011028"/>
    </source>
</evidence>
<comment type="subcellular location">
    <subcellularLocation>
        <location evidence="1">Cell envelope</location>
    </subcellularLocation>
</comment>
<keyword evidence="10" id="KW-1185">Reference proteome</keyword>
<dbReference type="Gene3D" id="3.40.50.1980">
    <property type="entry name" value="Nitrogenase molybdenum iron protein domain"/>
    <property type="match status" value="2"/>
</dbReference>
<dbReference type="EMBL" id="CP015243">
    <property type="protein sequence ID" value="ANF56904.1"/>
    <property type="molecule type" value="Genomic_DNA"/>
</dbReference>
<name>A0A172YCF9_9GAMM</name>
<comment type="similarity">
    <text evidence="2 6">Belongs to the bacterial solute-binding protein 9 family.</text>
</comment>
<dbReference type="GO" id="GO:0030001">
    <property type="term" value="P:metal ion transport"/>
    <property type="evidence" value="ECO:0007669"/>
    <property type="project" value="InterPro"/>
</dbReference>
<dbReference type="Pfam" id="PF01297">
    <property type="entry name" value="ZnuA"/>
    <property type="match status" value="1"/>
</dbReference>
<organism evidence="9 10">
    <name type="scientific">Halotalea alkalilenta</name>
    <dbReference type="NCBI Taxonomy" id="376489"/>
    <lineage>
        <taxon>Bacteria</taxon>
        <taxon>Pseudomonadati</taxon>
        <taxon>Pseudomonadota</taxon>
        <taxon>Gammaproteobacteria</taxon>
        <taxon>Oceanospirillales</taxon>
        <taxon>Halomonadaceae</taxon>
        <taxon>Halotalea</taxon>
    </lineage>
</organism>
<feature type="signal peptide" evidence="8">
    <location>
        <begin position="1"/>
        <end position="24"/>
    </location>
</feature>
<dbReference type="AlphaFoldDB" id="A0A172YCF9"/>
<feature type="chain" id="PRO_5008004579" evidence="8">
    <location>
        <begin position="25"/>
        <end position="316"/>
    </location>
</feature>
<dbReference type="InterPro" id="IPR006128">
    <property type="entry name" value="Lipoprotein_PsaA-like"/>
</dbReference>
<dbReference type="GO" id="GO:0046872">
    <property type="term" value="F:metal ion binding"/>
    <property type="evidence" value="ECO:0007669"/>
    <property type="project" value="UniProtKB-KW"/>
</dbReference>
<dbReference type="KEGG" id="haa:A5892_04995"/>
<dbReference type="InterPro" id="IPR006127">
    <property type="entry name" value="ZnuA-like"/>
</dbReference>
<feature type="compositionally biased region" description="Basic and acidic residues" evidence="7">
    <location>
        <begin position="117"/>
        <end position="145"/>
    </location>
</feature>
<dbReference type="RefSeq" id="WP_064121870.1">
    <property type="nucleotide sequence ID" value="NZ_CP015243.1"/>
</dbReference>
<protein>
    <submittedName>
        <fullName evidence="9">ABC transporter substrate-binding protein</fullName>
    </submittedName>
</protein>
<evidence type="ECO:0000313" key="9">
    <source>
        <dbReference type="EMBL" id="ANF56904.1"/>
    </source>
</evidence>
<evidence type="ECO:0000256" key="5">
    <source>
        <dbReference type="ARBA" id="ARBA00022729"/>
    </source>
</evidence>
<dbReference type="InterPro" id="IPR050492">
    <property type="entry name" value="Bact_metal-bind_prot9"/>
</dbReference>
<evidence type="ECO:0000256" key="4">
    <source>
        <dbReference type="ARBA" id="ARBA00022723"/>
    </source>
</evidence>
<dbReference type="Proteomes" id="UP000077875">
    <property type="component" value="Chromosome"/>
</dbReference>
<keyword evidence="4" id="KW-0479">Metal-binding</keyword>
<dbReference type="SUPFAM" id="SSF53807">
    <property type="entry name" value="Helical backbone' metal receptor"/>
    <property type="match status" value="1"/>
</dbReference>
<evidence type="ECO:0000256" key="7">
    <source>
        <dbReference type="SAM" id="MobiDB-lite"/>
    </source>
</evidence>
<reference evidence="9 10" key="1">
    <citation type="submission" date="2016-04" db="EMBL/GenBank/DDBJ databases">
        <title>Complete Genome Sequence of Halotalea alkalilenta IHB B 13600.</title>
        <authorList>
            <person name="Swarnkar M.K."/>
            <person name="Sharma A."/>
            <person name="Kaushal K."/>
            <person name="Soni R."/>
            <person name="Rana S."/>
            <person name="Singh A.K."/>
            <person name="Gulati A."/>
        </authorList>
    </citation>
    <scope>NUCLEOTIDE SEQUENCE [LARGE SCALE GENOMIC DNA]</scope>
    <source>
        <strain evidence="9 10">IHB B 13600</strain>
    </source>
</reference>
<evidence type="ECO:0000256" key="1">
    <source>
        <dbReference type="ARBA" id="ARBA00004196"/>
    </source>
</evidence>
<accession>A0A172YCF9</accession>
<dbReference type="STRING" id="376489.A5892_04995"/>
<feature type="region of interest" description="Disordered" evidence="7">
    <location>
        <begin position="116"/>
        <end position="145"/>
    </location>
</feature>
<dbReference type="PRINTS" id="PR00690">
    <property type="entry name" value="ADHESNFAMILY"/>
</dbReference>
<evidence type="ECO:0000256" key="3">
    <source>
        <dbReference type="ARBA" id="ARBA00022448"/>
    </source>
</evidence>
<proteinExistence type="inferred from homology"/>
<keyword evidence="5 8" id="KW-0732">Signal</keyword>
<dbReference type="PRINTS" id="PR00691">
    <property type="entry name" value="ADHESINB"/>
</dbReference>
<evidence type="ECO:0000256" key="8">
    <source>
        <dbReference type="SAM" id="SignalP"/>
    </source>
</evidence>
<dbReference type="PANTHER" id="PTHR42953:SF1">
    <property type="entry name" value="METAL-BINDING PROTEIN HI_0362-RELATED"/>
    <property type="match status" value="1"/>
</dbReference>
<dbReference type="PANTHER" id="PTHR42953">
    <property type="entry name" value="HIGH-AFFINITY ZINC UPTAKE SYSTEM PROTEIN ZNUA-RELATED"/>
    <property type="match status" value="1"/>
</dbReference>
<sequence length="316" mass="33758">MTRPLLHALFCGAFAFSASLSAPAADQLDVVASFSILGDMVREVGGDHVAVTELIGPGGDTHSFSPSPSDAGRLSNADLVVFNGLNFEGWMERLIDATGYAGELVIASQGVSPLTGAEHHRADDAHEKHDDDHAGHGHAHGGFDPHAWQDLRNAEIYVANIRDGLIAVDPENAEDYRANAERYTGEIRALDGRIRQLIDALPEEATVVTGHASFGYFSHAYGLRFIAPVGLSTESEASAANMGELVRMLRAERVSALFYENMTNPSTLRQLAEESGLPIAGTLYADALTADGEGSTYLGMMRHNAELLDQALSTAN</sequence>
<gene>
    <name evidence="9" type="ORF">A5892_04995</name>
</gene>
<evidence type="ECO:0000313" key="10">
    <source>
        <dbReference type="Proteomes" id="UP000077875"/>
    </source>
</evidence>